<proteinExistence type="predicted"/>
<dbReference type="Pfam" id="PF00929">
    <property type="entry name" value="RNase_T"/>
    <property type="match status" value="1"/>
</dbReference>
<keyword evidence="2" id="KW-0540">Nuclease</keyword>
<dbReference type="Proteomes" id="UP000789359">
    <property type="component" value="Unassembled WGS sequence"/>
</dbReference>
<dbReference type="InterPro" id="IPR036397">
    <property type="entry name" value="RNaseH_sf"/>
</dbReference>
<gene>
    <name evidence="2" type="primary">dinG</name>
    <name evidence="2" type="ORF">LMG8286_00862</name>
</gene>
<keyword evidence="3" id="KW-1185">Reference proteome</keyword>
<dbReference type="CDD" id="cd06127">
    <property type="entry name" value="DEDDh"/>
    <property type="match status" value="1"/>
</dbReference>
<dbReference type="InterPro" id="IPR012337">
    <property type="entry name" value="RNaseH-like_sf"/>
</dbReference>
<evidence type="ECO:0000259" key="1">
    <source>
        <dbReference type="SMART" id="SM00479"/>
    </source>
</evidence>
<organism evidence="2 3">
    <name type="scientific">Campylobacter suis</name>
    <dbReference type="NCBI Taxonomy" id="2790657"/>
    <lineage>
        <taxon>Bacteria</taxon>
        <taxon>Pseudomonadati</taxon>
        <taxon>Campylobacterota</taxon>
        <taxon>Epsilonproteobacteria</taxon>
        <taxon>Campylobacterales</taxon>
        <taxon>Campylobacteraceae</taxon>
        <taxon>Campylobacter</taxon>
    </lineage>
</organism>
<dbReference type="NCBIfam" id="TIGR00573">
    <property type="entry name" value="dnaq"/>
    <property type="match status" value="1"/>
</dbReference>
<name>A0ABN7K6I9_9BACT</name>
<dbReference type="GO" id="GO:0004527">
    <property type="term" value="F:exonuclease activity"/>
    <property type="evidence" value="ECO:0007669"/>
    <property type="project" value="UniProtKB-KW"/>
</dbReference>
<dbReference type="SMART" id="SM00479">
    <property type="entry name" value="EXOIII"/>
    <property type="match status" value="1"/>
</dbReference>
<dbReference type="Gene3D" id="3.30.420.10">
    <property type="entry name" value="Ribonuclease H-like superfamily/Ribonuclease H"/>
    <property type="match status" value="1"/>
</dbReference>
<evidence type="ECO:0000313" key="2">
    <source>
        <dbReference type="EMBL" id="CAD7287231.1"/>
    </source>
</evidence>
<evidence type="ECO:0000313" key="3">
    <source>
        <dbReference type="Proteomes" id="UP000789359"/>
    </source>
</evidence>
<feature type="domain" description="Exonuclease" evidence="1">
    <location>
        <begin position="71"/>
        <end position="233"/>
    </location>
</feature>
<sequence>MKNSFENLLSLLANKDLGYEEFTQKASRVNELDELFDVSDIDMWRMLGLDVEKFAGKVELKTRLRPICEQEFCVVDIESTGGVTHGQIIELGAVKLRNGIETARFSSFIFAPEVPENITELTGISTLDLVDAPSLRSVMERFRLFLGSAIFVAHNVNFDYGFVAKSMKECGFGTLLNRKLCTIELARRTIASERYGLSVLKDKFNIQSEHHRALSDALSAAEIFKISLSLLPQNVKYTEDLIKFSKMAPNLRIKTVCNEDKSLV</sequence>
<dbReference type="InterPro" id="IPR013520">
    <property type="entry name" value="Ribonucl_H"/>
</dbReference>
<dbReference type="EC" id="3.1.-.-" evidence="2"/>
<dbReference type="PANTHER" id="PTHR30231">
    <property type="entry name" value="DNA POLYMERASE III SUBUNIT EPSILON"/>
    <property type="match status" value="1"/>
</dbReference>
<dbReference type="InterPro" id="IPR006054">
    <property type="entry name" value="DnaQ"/>
</dbReference>
<keyword evidence="2" id="KW-0269">Exonuclease</keyword>
<dbReference type="RefSeq" id="WP_230056616.1">
    <property type="nucleotide sequence ID" value="NZ_CAJHOE010000001.1"/>
</dbReference>
<dbReference type="PANTHER" id="PTHR30231:SF41">
    <property type="entry name" value="DNA POLYMERASE III SUBUNIT EPSILON"/>
    <property type="match status" value="1"/>
</dbReference>
<dbReference type="EMBL" id="CAJHOE010000001">
    <property type="protein sequence ID" value="CAD7287231.1"/>
    <property type="molecule type" value="Genomic_DNA"/>
</dbReference>
<dbReference type="SUPFAM" id="SSF53098">
    <property type="entry name" value="Ribonuclease H-like"/>
    <property type="match status" value="1"/>
</dbReference>
<reference evidence="2 3" key="1">
    <citation type="submission" date="2020-11" db="EMBL/GenBank/DDBJ databases">
        <authorList>
            <person name="Peeters C."/>
        </authorList>
    </citation>
    <scope>NUCLEOTIDE SEQUENCE [LARGE SCALE GENOMIC DNA]</scope>
    <source>
        <strain evidence="2 3">LMG 8286</strain>
    </source>
</reference>
<protein>
    <submittedName>
        <fullName evidence="2">3'-5' exonuclease DinG</fullName>
        <ecNumber evidence="2">3.1.-.-</ecNumber>
    </submittedName>
</protein>
<keyword evidence="2" id="KW-0378">Hydrolase</keyword>
<comment type="caution">
    <text evidence="2">The sequence shown here is derived from an EMBL/GenBank/DDBJ whole genome shotgun (WGS) entry which is preliminary data.</text>
</comment>
<dbReference type="NCBIfam" id="NF006316">
    <property type="entry name" value="PRK08517.1"/>
    <property type="match status" value="1"/>
</dbReference>
<accession>A0ABN7K6I9</accession>